<accession>A0A0C3CKZ2</accession>
<evidence type="ECO:0000256" key="11">
    <source>
        <dbReference type="ARBA" id="ARBA00023136"/>
    </source>
</evidence>
<dbReference type="InterPro" id="IPR039261">
    <property type="entry name" value="FNR_nucleotide-bd"/>
</dbReference>
<dbReference type="InParanoid" id="A0A0C3CKZ2"/>
<reference evidence="16" key="2">
    <citation type="submission" date="2015-01" db="EMBL/GenBank/DDBJ databases">
        <title>Evolutionary Origins and Diversification of the Mycorrhizal Mutualists.</title>
        <authorList>
            <consortium name="DOE Joint Genome Institute"/>
            <consortium name="Mycorrhizal Genomics Consortium"/>
            <person name="Kohler A."/>
            <person name="Kuo A."/>
            <person name="Nagy L.G."/>
            <person name="Floudas D."/>
            <person name="Copeland A."/>
            <person name="Barry K.W."/>
            <person name="Cichocki N."/>
            <person name="Veneault-Fourrey C."/>
            <person name="LaButti K."/>
            <person name="Lindquist E.A."/>
            <person name="Lipzen A."/>
            <person name="Lundell T."/>
            <person name="Morin E."/>
            <person name="Murat C."/>
            <person name="Riley R."/>
            <person name="Ohm R."/>
            <person name="Sun H."/>
            <person name="Tunlid A."/>
            <person name="Henrissat B."/>
            <person name="Grigoriev I.V."/>
            <person name="Hibbett D.S."/>
            <person name="Martin F."/>
        </authorList>
    </citation>
    <scope>NUCLEOTIDE SEQUENCE [LARGE SCALE GENOMIC DNA]</scope>
    <source>
        <strain evidence="16">Zn</strain>
    </source>
</reference>
<dbReference type="InterPro" id="IPR013112">
    <property type="entry name" value="FAD-bd_8"/>
</dbReference>
<feature type="transmembrane region" description="Helical" evidence="13">
    <location>
        <begin position="109"/>
        <end position="133"/>
    </location>
</feature>
<keyword evidence="6 13" id="KW-0812">Transmembrane</keyword>
<dbReference type="PROSITE" id="PS51384">
    <property type="entry name" value="FAD_FR"/>
    <property type="match status" value="1"/>
</dbReference>
<evidence type="ECO:0000256" key="13">
    <source>
        <dbReference type="SAM" id="Phobius"/>
    </source>
</evidence>
<dbReference type="CDD" id="cd06186">
    <property type="entry name" value="NOX_Duox_like_FAD_NADP"/>
    <property type="match status" value="1"/>
</dbReference>
<dbReference type="GO" id="GO:0006879">
    <property type="term" value="P:intracellular iron ion homeostasis"/>
    <property type="evidence" value="ECO:0007669"/>
    <property type="project" value="TreeGrafter"/>
</dbReference>
<evidence type="ECO:0000313" key="15">
    <source>
        <dbReference type="EMBL" id="KIM99623.1"/>
    </source>
</evidence>
<keyword evidence="5" id="KW-1003">Cell membrane</keyword>
<dbReference type="InterPro" id="IPR017938">
    <property type="entry name" value="Riboflavin_synthase-like_b-brl"/>
</dbReference>
<dbReference type="AlphaFoldDB" id="A0A0C3CKZ2"/>
<dbReference type="Gene3D" id="3.40.50.80">
    <property type="entry name" value="Nucleotide-binding domain of ferredoxin-NADP reductase (FNR) module"/>
    <property type="match status" value="1"/>
</dbReference>
<dbReference type="EMBL" id="KN832878">
    <property type="protein sequence ID" value="KIM99623.1"/>
    <property type="molecule type" value="Genomic_DNA"/>
</dbReference>
<comment type="subcellular location">
    <subcellularLocation>
        <location evidence="1">Cell membrane</location>
        <topology evidence="1">Multi-pass membrane protein</topology>
    </subcellularLocation>
</comment>
<dbReference type="Proteomes" id="UP000054321">
    <property type="component" value="Unassembled WGS sequence"/>
</dbReference>
<dbReference type="InterPro" id="IPR013130">
    <property type="entry name" value="Fe3_Rdtase_TM_dom"/>
</dbReference>
<comment type="similarity">
    <text evidence="2">Belongs to the ferric reductase (FRE) family.</text>
</comment>
<feature type="transmembrane region" description="Helical" evidence="13">
    <location>
        <begin position="259"/>
        <end position="277"/>
    </location>
</feature>
<dbReference type="HOGENOM" id="CLU_010365_7_2_1"/>
<feature type="domain" description="FAD-binding FR-type" evidence="14">
    <location>
        <begin position="306"/>
        <end position="418"/>
    </location>
</feature>
<keyword evidence="16" id="KW-1185">Reference proteome</keyword>
<dbReference type="GO" id="GO:0052851">
    <property type="term" value="F:ferric-chelate reductase (NADPH) activity"/>
    <property type="evidence" value="ECO:0007669"/>
    <property type="project" value="UniProtKB-EC"/>
</dbReference>
<keyword evidence="8 13" id="KW-1133">Transmembrane helix</keyword>
<evidence type="ECO:0000313" key="16">
    <source>
        <dbReference type="Proteomes" id="UP000054321"/>
    </source>
</evidence>
<reference evidence="15 16" key="1">
    <citation type="submission" date="2014-04" db="EMBL/GenBank/DDBJ databases">
        <authorList>
            <consortium name="DOE Joint Genome Institute"/>
            <person name="Kuo A."/>
            <person name="Martino E."/>
            <person name="Perotto S."/>
            <person name="Kohler A."/>
            <person name="Nagy L.G."/>
            <person name="Floudas D."/>
            <person name="Copeland A."/>
            <person name="Barry K.W."/>
            <person name="Cichocki N."/>
            <person name="Veneault-Fourrey C."/>
            <person name="LaButti K."/>
            <person name="Lindquist E.A."/>
            <person name="Lipzen A."/>
            <person name="Lundell T."/>
            <person name="Morin E."/>
            <person name="Murat C."/>
            <person name="Sun H."/>
            <person name="Tunlid A."/>
            <person name="Henrissat B."/>
            <person name="Grigoriev I.V."/>
            <person name="Hibbett D.S."/>
            <person name="Martin F."/>
            <person name="Nordberg H.P."/>
            <person name="Cantor M.N."/>
            <person name="Hua S.X."/>
        </authorList>
    </citation>
    <scope>NUCLEOTIDE SEQUENCE [LARGE SCALE GENOMIC DNA]</scope>
    <source>
        <strain evidence="15 16">Zn</strain>
    </source>
</reference>
<dbReference type="Pfam" id="PF08030">
    <property type="entry name" value="NAD_binding_6"/>
    <property type="match status" value="1"/>
</dbReference>
<protein>
    <recommendedName>
        <fullName evidence="3">ferric-chelate reductase (NADPH)</fullName>
        <ecNumber evidence="3">1.16.1.9</ecNumber>
    </recommendedName>
</protein>
<evidence type="ECO:0000259" key="14">
    <source>
        <dbReference type="PROSITE" id="PS51384"/>
    </source>
</evidence>
<feature type="transmembrane region" description="Helical" evidence="13">
    <location>
        <begin position="153"/>
        <end position="177"/>
    </location>
</feature>
<evidence type="ECO:0000256" key="4">
    <source>
        <dbReference type="ARBA" id="ARBA00022448"/>
    </source>
</evidence>
<dbReference type="Pfam" id="PF01794">
    <property type="entry name" value="Ferric_reduct"/>
    <property type="match status" value="1"/>
</dbReference>
<evidence type="ECO:0000256" key="8">
    <source>
        <dbReference type="ARBA" id="ARBA00022989"/>
    </source>
</evidence>
<dbReference type="PANTHER" id="PTHR32361:SF23">
    <property type="entry name" value="FERRIC-CHELATE REDUCTASE"/>
    <property type="match status" value="1"/>
</dbReference>
<organism evidence="15 16">
    <name type="scientific">Oidiodendron maius (strain Zn)</name>
    <dbReference type="NCBI Taxonomy" id="913774"/>
    <lineage>
        <taxon>Eukaryota</taxon>
        <taxon>Fungi</taxon>
        <taxon>Dikarya</taxon>
        <taxon>Ascomycota</taxon>
        <taxon>Pezizomycotina</taxon>
        <taxon>Leotiomycetes</taxon>
        <taxon>Leotiomycetes incertae sedis</taxon>
        <taxon>Myxotrichaceae</taxon>
        <taxon>Oidiodendron</taxon>
    </lineage>
</organism>
<dbReference type="STRING" id="913774.A0A0C3CKZ2"/>
<evidence type="ECO:0000256" key="3">
    <source>
        <dbReference type="ARBA" id="ARBA00012668"/>
    </source>
</evidence>
<dbReference type="InterPro" id="IPR051410">
    <property type="entry name" value="Ferric/Cupric_Reductase"/>
</dbReference>
<evidence type="ECO:0000256" key="1">
    <source>
        <dbReference type="ARBA" id="ARBA00004651"/>
    </source>
</evidence>
<keyword evidence="4" id="KW-0813">Transport</keyword>
<feature type="transmembrane region" description="Helical" evidence="13">
    <location>
        <begin position="229"/>
        <end position="247"/>
    </location>
</feature>
<dbReference type="SFLD" id="SFLDS00052">
    <property type="entry name" value="Ferric_Reductase_Domain"/>
    <property type="match status" value="1"/>
</dbReference>
<evidence type="ECO:0000256" key="10">
    <source>
        <dbReference type="ARBA" id="ARBA00023065"/>
    </source>
</evidence>
<dbReference type="GO" id="GO:0015677">
    <property type="term" value="P:copper ion import"/>
    <property type="evidence" value="ECO:0007669"/>
    <property type="project" value="TreeGrafter"/>
</dbReference>
<dbReference type="Pfam" id="PF08022">
    <property type="entry name" value="FAD_binding_8"/>
    <property type="match status" value="1"/>
</dbReference>
<evidence type="ECO:0000256" key="12">
    <source>
        <dbReference type="ARBA" id="ARBA00048483"/>
    </source>
</evidence>
<dbReference type="InterPro" id="IPR017927">
    <property type="entry name" value="FAD-bd_FR_type"/>
</dbReference>
<evidence type="ECO:0000256" key="9">
    <source>
        <dbReference type="ARBA" id="ARBA00023002"/>
    </source>
</evidence>
<feature type="transmembrane region" description="Helical" evidence="13">
    <location>
        <begin position="51"/>
        <end position="72"/>
    </location>
</feature>
<keyword evidence="11 13" id="KW-0472">Membrane</keyword>
<name>A0A0C3CKZ2_OIDMZ</name>
<feature type="transmembrane region" description="Helical" evidence="13">
    <location>
        <begin position="289"/>
        <end position="309"/>
    </location>
</feature>
<dbReference type="FunCoup" id="A0A0C3CKZ2">
    <property type="interactions" value="21"/>
</dbReference>
<keyword evidence="9" id="KW-0560">Oxidoreductase</keyword>
<dbReference type="GO" id="GO:0006826">
    <property type="term" value="P:iron ion transport"/>
    <property type="evidence" value="ECO:0007669"/>
    <property type="project" value="TreeGrafter"/>
</dbReference>
<keyword evidence="10" id="KW-0406">Ion transport</keyword>
<sequence length="641" mass="71309">MMYLNTSTGLPWLNSPVMLHSSRMDMCKLTPEQCAYRSGHWRYWYQADHVYGLNTIYFLCAVSGLFALAHLWNRSTATAGTLARASNNPAVAGLRYLSYRSFYIRAFSWYSPVLGVIILGLAGFVYFMAMTLGPQPYYWPNTATVSYGSSPPIATRTGFMALGLFPFVVLLSTKANWVTLVTGISHEKLQVFHRWTSWTMFVLALVHTFPFIIVHIGKGDMVLQWKTSVVYWTGVAALIPQAYLNIMSIGPIRNYCYEFFKVTHYIAVILFCFFFWIHCDFRLSSWDYFIASAALYLCSLLLSTGRYIFHIGIHHAHLELENSKSNNSLVRVTILTAMRWKPGQHIFIRFLTAGMHAITIHPFSICSLPDKTGRASDMVFYIKPKSGFTARLAGMAASGSANAIPVLLDGPYGGPPDFSLTGYEQVLLIAGGSGAWFLLPILEDLIRCTCHMDELLRIKVHLILAVRKLEEAQWFKSAVGALVHGDVCTCNIHISVYITGDATISVPADNKAIGEMESTLTLEAKTKRDSNPAGQKITDSEEVCGCDEMLYTTVPEKSEGCTNSPKDDTLDKSRIITLCSDSGRPNLPEIISTAVASHRSVGIVSCGPKSMLFDVRNSAATAQFREGKGKDVYLHAESFSW</sequence>
<evidence type="ECO:0000256" key="5">
    <source>
        <dbReference type="ARBA" id="ARBA00022475"/>
    </source>
</evidence>
<dbReference type="InterPro" id="IPR013121">
    <property type="entry name" value="Fe_red_NAD-bd_6"/>
</dbReference>
<evidence type="ECO:0000256" key="6">
    <source>
        <dbReference type="ARBA" id="ARBA00022692"/>
    </source>
</evidence>
<dbReference type="SUPFAM" id="SSF63380">
    <property type="entry name" value="Riboflavin synthase domain-like"/>
    <property type="match status" value="1"/>
</dbReference>
<dbReference type="SFLD" id="SFLDG01168">
    <property type="entry name" value="Ferric_reductase_subgroup_(FRE"/>
    <property type="match status" value="1"/>
</dbReference>
<evidence type="ECO:0000256" key="2">
    <source>
        <dbReference type="ARBA" id="ARBA00006278"/>
    </source>
</evidence>
<evidence type="ECO:0000256" key="7">
    <source>
        <dbReference type="ARBA" id="ARBA00022982"/>
    </source>
</evidence>
<dbReference type="SUPFAM" id="SSF52343">
    <property type="entry name" value="Ferredoxin reductase-like, C-terminal NADP-linked domain"/>
    <property type="match status" value="1"/>
</dbReference>
<feature type="transmembrane region" description="Helical" evidence="13">
    <location>
        <begin position="198"/>
        <end position="217"/>
    </location>
</feature>
<comment type="catalytic activity">
    <reaction evidence="12">
        <text>2 a Fe(II)-siderophore + NADP(+) + H(+) = 2 a Fe(III)-siderophore + NADPH</text>
        <dbReference type="Rhea" id="RHEA:28795"/>
        <dbReference type="Rhea" id="RHEA-COMP:11342"/>
        <dbReference type="Rhea" id="RHEA-COMP:11344"/>
        <dbReference type="ChEBI" id="CHEBI:15378"/>
        <dbReference type="ChEBI" id="CHEBI:29033"/>
        <dbReference type="ChEBI" id="CHEBI:29034"/>
        <dbReference type="ChEBI" id="CHEBI:57783"/>
        <dbReference type="ChEBI" id="CHEBI:58349"/>
        <dbReference type="EC" id="1.16.1.9"/>
    </reaction>
</comment>
<dbReference type="PANTHER" id="PTHR32361">
    <property type="entry name" value="FERRIC/CUPRIC REDUCTASE TRANSMEMBRANE COMPONENT"/>
    <property type="match status" value="1"/>
</dbReference>
<keyword evidence="7" id="KW-0249">Electron transport</keyword>
<dbReference type="EC" id="1.16.1.9" evidence="3"/>
<dbReference type="OrthoDB" id="17725at2759"/>
<gene>
    <name evidence="15" type="ORF">OIDMADRAFT_55538</name>
</gene>
<proteinExistence type="inferred from homology"/>
<dbReference type="GO" id="GO:0005886">
    <property type="term" value="C:plasma membrane"/>
    <property type="evidence" value="ECO:0007669"/>
    <property type="project" value="UniProtKB-SubCell"/>
</dbReference>